<keyword evidence="3" id="KW-1185">Reference proteome</keyword>
<dbReference type="EMBL" id="JAYKXN010000003">
    <property type="protein sequence ID" value="KAK7304150.1"/>
    <property type="molecule type" value="Genomic_DNA"/>
</dbReference>
<keyword evidence="1" id="KW-0175">Coiled coil</keyword>
<evidence type="ECO:0000313" key="3">
    <source>
        <dbReference type="Proteomes" id="UP001359559"/>
    </source>
</evidence>
<evidence type="ECO:0000256" key="1">
    <source>
        <dbReference type="SAM" id="Coils"/>
    </source>
</evidence>
<organism evidence="2 3">
    <name type="scientific">Clitoria ternatea</name>
    <name type="common">Butterfly pea</name>
    <dbReference type="NCBI Taxonomy" id="43366"/>
    <lineage>
        <taxon>Eukaryota</taxon>
        <taxon>Viridiplantae</taxon>
        <taxon>Streptophyta</taxon>
        <taxon>Embryophyta</taxon>
        <taxon>Tracheophyta</taxon>
        <taxon>Spermatophyta</taxon>
        <taxon>Magnoliopsida</taxon>
        <taxon>eudicotyledons</taxon>
        <taxon>Gunneridae</taxon>
        <taxon>Pentapetalae</taxon>
        <taxon>rosids</taxon>
        <taxon>fabids</taxon>
        <taxon>Fabales</taxon>
        <taxon>Fabaceae</taxon>
        <taxon>Papilionoideae</taxon>
        <taxon>50 kb inversion clade</taxon>
        <taxon>NPAAA clade</taxon>
        <taxon>indigoferoid/millettioid clade</taxon>
        <taxon>Phaseoleae</taxon>
        <taxon>Clitoria</taxon>
    </lineage>
</organism>
<name>A0AAN9JRK9_CLITE</name>
<gene>
    <name evidence="2" type="ORF">RJT34_15229</name>
</gene>
<dbReference type="Proteomes" id="UP001359559">
    <property type="component" value="Unassembled WGS sequence"/>
</dbReference>
<proteinExistence type="predicted"/>
<accession>A0AAN9JRK9</accession>
<dbReference type="PANTHER" id="PTHR34807">
    <property type="entry name" value="OS08G0270800 PROTEIN"/>
    <property type="match status" value="1"/>
</dbReference>
<dbReference type="AlphaFoldDB" id="A0AAN9JRK9"/>
<evidence type="ECO:0000313" key="2">
    <source>
        <dbReference type="EMBL" id="KAK7304150.1"/>
    </source>
</evidence>
<sequence length="254" mass="29503">MKGIVSVGSPPYAVYEDQKIRLRRQGLLLDYEDLQEETNAMRMKLQAAKKKRLMLSAEIRFLRQRYRYLMQNPSPKPQPKQDISQLQKFKHQATIIPKRRKYNRKESNLQPPFASHLNSKERISNGIETSLHKTAHVFDLNQNVRNLSKKDPSFLTSGPALDLNHKDKIQSGKEDTKKSVTPFFDLNQISREEEELLGNVEPMKVEEPKRITPRGVSEEQHNDIKFSVCRNVGNGSNRTVKRKISWQDQVALRV</sequence>
<protein>
    <submittedName>
        <fullName evidence="2">Uncharacterized protein</fullName>
    </submittedName>
</protein>
<comment type="caution">
    <text evidence="2">The sequence shown here is derived from an EMBL/GenBank/DDBJ whole genome shotgun (WGS) entry which is preliminary data.</text>
</comment>
<reference evidence="2 3" key="1">
    <citation type="submission" date="2024-01" db="EMBL/GenBank/DDBJ databases">
        <title>The genomes of 5 underutilized Papilionoideae crops provide insights into root nodulation and disease resistance.</title>
        <authorList>
            <person name="Yuan L."/>
        </authorList>
    </citation>
    <scope>NUCLEOTIDE SEQUENCE [LARGE SCALE GENOMIC DNA]</scope>
    <source>
        <strain evidence="2">LY-2023</strain>
        <tissue evidence="2">Leaf</tissue>
    </source>
</reference>
<feature type="coiled-coil region" evidence="1">
    <location>
        <begin position="31"/>
        <end position="65"/>
    </location>
</feature>
<dbReference type="PANTHER" id="PTHR34807:SF3">
    <property type="entry name" value="OS08G0270800 PROTEIN"/>
    <property type="match status" value="1"/>
</dbReference>